<dbReference type="PANTHER" id="PTHR33992">
    <property type="entry name" value="RIBONUCLEASE P PROTEIN COMPONENT"/>
    <property type="match status" value="1"/>
</dbReference>
<dbReference type="PANTHER" id="PTHR33992:SF1">
    <property type="entry name" value="RIBONUCLEASE P PROTEIN COMPONENT"/>
    <property type="match status" value="1"/>
</dbReference>
<dbReference type="InterPro" id="IPR000100">
    <property type="entry name" value="RNase_P"/>
</dbReference>
<gene>
    <name evidence="7" type="ORF">UFOPK3444_00646</name>
</gene>
<evidence type="ECO:0000256" key="1">
    <source>
        <dbReference type="ARBA" id="ARBA00002663"/>
    </source>
</evidence>
<keyword evidence="2" id="KW-0819">tRNA processing</keyword>
<keyword evidence="6" id="KW-0694">RNA-binding</keyword>
<dbReference type="GO" id="GO:0004526">
    <property type="term" value="F:ribonuclease P activity"/>
    <property type="evidence" value="ECO:0007669"/>
    <property type="project" value="InterPro"/>
</dbReference>
<dbReference type="InterPro" id="IPR020568">
    <property type="entry name" value="Ribosomal_Su5_D2-typ_SF"/>
</dbReference>
<dbReference type="Pfam" id="PF00825">
    <property type="entry name" value="Ribonuclease_P"/>
    <property type="match status" value="1"/>
</dbReference>
<evidence type="ECO:0000256" key="3">
    <source>
        <dbReference type="ARBA" id="ARBA00022722"/>
    </source>
</evidence>
<accession>A0A6J7DL64</accession>
<evidence type="ECO:0000256" key="2">
    <source>
        <dbReference type="ARBA" id="ARBA00022694"/>
    </source>
</evidence>
<proteinExistence type="inferred from homology"/>
<reference evidence="7" key="1">
    <citation type="submission" date="2020-05" db="EMBL/GenBank/DDBJ databases">
        <authorList>
            <person name="Chiriac C."/>
            <person name="Salcher M."/>
            <person name="Ghai R."/>
            <person name="Kavagutti S V."/>
        </authorList>
    </citation>
    <scope>NUCLEOTIDE SEQUENCE</scope>
</reference>
<organism evidence="7">
    <name type="scientific">freshwater metagenome</name>
    <dbReference type="NCBI Taxonomy" id="449393"/>
    <lineage>
        <taxon>unclassified sequences</taxon>
        <taxon>metagenomes</taxon>
        <taxon>ecological metagenomes</taxon>
    </lineage>
</organism>
<dbReference type="GO" id="GO:0042781">
    <property type="term" value="F:3'-tRNA processing endoribonuclease activity"/>
    <property type="evidence" value="ECO:0007669"/>
    <property type="project" value="TreeGrafter"/>
</dbReference>
<sequence>MAGSSGRRGRITRSADFDRVYRSGRSHATKLFVLHAFPRGDDEVARLGLSVSRKVGGAVERNKVKRLLKEAFAAKLTEIKAGTDIVVVARTGASDFCDREGLDGVARQLDELLTQAGALPQIDKIAEGGDEA</sequence>
<comment type="function">
    <text evidence="1">RNaseP catalyzes the removal of the 5'-leader sequence from pre-tRNA to produce the mature 5'-terminus. It can also cleave other RNA substrates such as 4.5S RNA. The protein component plays an auxiliary but essential role in vivo by binding to the 5'-leader sequence and broadening the substrate specificity of the ribozyme.</text>
</comment>
<dbReference type="GO" id="GO:0030677">
    <property type="term" value="C:ribonuclease P complex"/>
    <property type="evidence" value="ECO:0007669"/>
    <property type="project" value="TreeGrafter"/>
</dbReference>
<dbReference type="InterPro" id="IPR014721">
    <property type="entry name" value="Ribsml_uS5_D2-typ_fold_subgr"/>
</dbReference>
<evidence type="ECO:0000256" key="5">
    <source>
        <dbReference type="ARBA" id="ARBA00022801"/>
    </source>
</evidence>
<protein>
    <submittedName>
        <fullName evidence="7">Unannotated protein</fullName>
    </submittedName>
</protein>
<dbReference type="GO" id="GO:0000049">
    <property type="term" value="F:tRNA binding"/>
    <property type="evidence" value="ECO:0007669"/>
    <property type="project" value="InterPro"/>
</dbReference>
<dbReference type="Gene3D" id="3.30.230.10">
    <property type="match status" value="1"/>
</dbReference>
<evidence type="ECO:0000313" key="7">
    <source>
        <dbReference type="EMBL" id="CAB4869615.1"/>
    </source>
</evidence>
<name>A0A6J7DL64_9ZZZZ</name>
<dbReference type="HAMAP" id="MF_00227">
    <property type="entry name" value="RNase_P"/>
    <property type="match status" value="1"/>
</dbReference>
<keyword evidence="5" id="KW-0378">Hydrolase</keyword>
<keyword evidence="4" id="KW-0255">Endonuclease</keyword>
<evidence type="ECO:0000256" key="4">
    <source>
        <dbReference type="ARBA" id="ARBA00022759"/>
    </source>
</evidence>
<dbReference type="AlphaFoldDB" id="A0A6J7DL64"/>
<dbReference type="PROSITE" id="PS00648">
    <property type="entry name" value="RIBONUCLEASE_P"/>
    <property type="match status" value="1"/>
</dbReference>
<dbReference type="EMBL" id="CAFBLU010000008">
    <property type="protein sequence ID" value="CAB4869615.1"/>
    <property type="molecule type" value="Genomic_DNA"/>
</dbReference>
<dbReference type="InterPro" id="IPR020539">
    <property type="entry name" value="RNase_P_CS"/>
</dbReference>
<dbReference type="NCBIfam" id="TIGR00188">
    <property type="entry name" value="rnpA"/>
    <property type="match status" value="1"/>
</dbReference>
<evidence type="ECO:0000256" key="6">
    <source>
        <dbReference type="ARBA" id="ARBA00022884"/>
    </source>
</evidence>
<dbReference type="SUPFAM" id="SSF54211">
    <property type="entry name" value="Ribosomal protein S5 domain 2-like"/>
    <property type="match status" value="1"/>
</dbReference>
<keyword evidence="3" id="KW-0540">Nuclease</keyword>